<accession>A0A914ZQK8</accession>
<dbReference type="WBParaSite" id="PgB14X_g028_t02">
    <property type="protein sequence ID" value="PgB14X_g028_t02"/>
    <property type="gene ID" value="PgB14X_g028"/>
</dbReference>
<evidence type="ECO:0000313" key="1">
    <source>
        <dbReference type="Proteomes" id="UP000887569"/>
    </source>
</evidence>
<dbReference type="Proteomes" id="UP000887569">
    <property type="component" value="Unplaced"/>
</dbReference>
<sequence>GFMNVAAKATDYFHDLVTATRMTHVTEASDMIGILNCGGDQADEFYSSGRRSSLYGKIRNSSRTVSYGTGGRIFIDGQPVRRNTTEEMWNELLKLILTHNALENALRGRAASVIQFSRSNAEIFTKLRNAIRQQESNDKCKLEASGSEIEGSCAATYLESCA</sequence>
<name>A0A914ZQK8_PARUN</name>
<keyword evidence="1" id="KW-1185">Reference proteome</keyword>
<reference evidence="2" key="1">
    <citation type="submission" date="2022-11" db="UniProtKB">
        <authorList>
            <consortium name="WormBaseParasite"/>
        </authorList>
    </citation>
    <scope>IDENTIFICATION</scope>
</reference>
<evidence type="ECO:0000313" key="2">
    <source>
        <dbReference type="WBParaSite" id="PgB14X_g028_t02"/>
    </source>
</evidence>
<dbReference type="AlphaFoldDB" id="A0A914ZQK8"/>
<organism evidence="1 2">
    <name type="scientific">Parascaris univalens</name>
    <name type="common">Nematode worm</name>
    <dbReference type="NCBI Taxonomy" id="6257"/>
    <lineage>
        <taxon>Eukaryota</taxon>
        <taxon>Metazoa</taxon>
        <taxon>Ecdysozoa</taxon>
        <taxon>Nematoda</taxon>
        <taxon>Chromadorea</taxon>
        <taxon>Rhabditida</taxon>
        <taxon>Spirurina</taxon>
        <taxon>Ascaridomorpha</taxon>
        <taxon>Ascaridoidea</taxon>
        <taxon>Ascarididae</taxon>
        <taxon>Parascaris</taxon>
    </lineage>
</organism>
<proteinExistence type="predicted"/>
<protein>
    <submittedName>
        <fullName evidence="2">Uncharacterized protein</fullName>
    </submittedName>
</protein>